<evidence type="ECO:0000256" key="5">
    <source>
        <dbReference type="ARBA" id="ARBA00022989"/>
    </source>
</evidence>
<comment type="subcellular location">
    <subcellularLocation>
        <location evidence="1 7">Cell membrane</location>
        <topology evidence="1 7">Multi-pass membrane protein</topology>
    </subcellularLocation>
</comment>
<feature type="domain" description="ABC transmembrane type-1" evidence="9">
    <location>
        <begin position="84"/>
        <end position="301"/>
    </location>
</feature>
<keyword evidence="2 7" id="KW-0813">Transport</keyword>
<feature type="transmembrane region" description="Helical" evidence="7">
    <location>
        <begin position="89"/>
        <end position="112"/>
    </location>
</feature>
<evidence type="ECO:0000256" key="2">
    <source>
        <dbReference type="ARBA" id="ARBA00022448"/>
    </source>
</evidence>
<dbReference type="InterPro" id="IPR051393">
    <property type="entry name" value="ABC_transporter_permease"/>
</dbReference>
<dbReference type="EMBL" id="JACHMP010000001">
    <property type="protein sequence ID" value="MBB5823085.1"/>
    <property type="molecule type" value="Genomic_DNA"/>
</dbReference>
<evidence type="ECO:0000256" key="3">
    <source>
        <dbReference type="ARBA" id="ARBA00022475"/>
    </source>
</evidence>
<protein>
    <submittedName>
        <fullName evidence="10">Multiple sugar transport system permease protein</fullName>
    </submittedName>
</protein>
<sequence length="311" mass="33465">MTTLPASAPGHRSGARGTDGPAHRAGDPSRRMGAVFVSGYVVLLLAFGVLPTVYAVWLSISNSRGQLVGLGNFIRTFADYRFLSAFGHVLLYLVIWLGTLMGLVVGLALMLHGRMRRTSAALRFLYYIPGALAGVASVLLWLIMLDPAASPAGWLLRAFGWETLAQVIAPDHLPALFTVIAFWTGAGGWIVIMYAALNNIPDEVLEAARIDGAGVVQTALRIQLPLLRKWIAYMLILAFAAGTQLFVEPQLVSTVSWGMISDSWSPNQLSYLYAFQAGDFHGAAALAVNLMVVGLACASVVVFRAGLFERD</sequence>
<name>A0A7W9IMH7_9ACTN</name>
<dbReference type="PANTHER" id="PTHR30193">
    <property type="entry name" value="ABC TRANSPORTER PERMEASE PROTEIN"/>
    <property type="match status" value="1"/>
</dbReference>
<organism evidence="10 11">
    <name type="scientific">Streptosporangium becharense</name>
    <dbReference type="NCBI Taxonomy" id="1816182"/>
    <lineage>
        <taxon>Bacteria</taxon>
        <taxon>Bacillati</taxon>
        <taxon>Actinomycetota</taxon>
        <taxon>Actinomycetes</taxon>
        <taxon>Streptosporangiales</taxon>
        <taxon>Streptosporangiaceae</taxon>
        <taxon>Streptosporangium</taxon>
    </lineage>
</organism>
<feature type="transmembrane region" description="Helical" evidence="7">
    <location>
        <begin position="280"/>
        <end position="303"/>
    </location>
</feature>
<feature type="transmembrane region" description="Helical" evidence="7">
    <location>
        <begin position="124"/>
        <end position="144"/>
    </location>
</feature>
<keyword evidence="11" id="KW-1185">Reference proteome</keyword>
<dbReference type="Pfam" id="PF00528">
    <property type="entry name" value="BPD_transp_1"/>
    <property type="match status" value="1"/>
</dbReference>
<evidence type="ECO:0000313" key="10">
    <source>
        <dbReference type="EMBL" id="MBB5823085.1"/>
    </source>
</evidence>
<dbReference type="Gene3D" id="1.10.3720.10">
    <property type="entry name" value="MetI-like"/>
    <property type="match status" value="1"/>
</dbReference>
<evidence type="ECO:0000256" key="6">
    <source>
        <dbReference type="ARBA" id="ARBA00023136"/>
    </source>
</evidence>
<evidence type="ECO:0000259" key="9">
    <source>
        <dbReference type="PROSITE" id="PS50928"/>
    </source>
</evidence>
<dbReference type="InterPro" id="IPR000515">
    <property type="entry name" value="MetI-like"/>
</dbReference>
<dbReference type="AlphaFoldDB" id="A0A7W9IMH7"/>
<comment type="similarity">
    <text evidence="7">Belongs to the binding-protein-dependent transport system permease family.</text>
</comment>
<evidence type="ECO:0000256" key="8">
    <source>
        <dbReference type="SAM" id="MobiDB-lite"/>
    </source>
</evidence>
<keyword evidence="4 7" id="KW-0812">Transmembrane</keyword>
<reference evidence="10 11" key="1">
    <citation type="submission" date="2020-08" db="EMBL/GenBank/DDBJ databases">
        <title>Sequencing the genomes of 1000 actinobacteria strains.</title>
        <authorList>
            <person name="Klenk H.-P."/>
        </authorList>
    </citation>
    <scope>NUCLEOTIDE SEQUENCE [LARGE SCALE GENOMIC DNA]</scope>
    <source>
        <strain evidence="10 11">DSM 46887</strain>
    </source>
</reference>
<dbReference type="GO" id="GO:0055085">
    <property type="term" value="P:transmembrane transport"/>
    <property type="evidence" value="ECO:0007669"/>
    <property type="project" value="InterPro"/>
</dbReference>
<dbReference type="PANTHER" id="PTHR30193:SF41">
    <property type="entry name" value="DIACETYLCHITOBIOSE UPTAKE SYSTEM PERMEASE PROTEIN NGCF"/>
    <property type="match status" value="1"/>
</dbReference>
<keyword evidence="10" id="KW-0762">Sugar transport</keyword>
<dbReference type="CDD" id="cd06261">
    <property type="entry name" value="TM_PBP2"/>
    <property type="match status" value="1"/>
</dbReference>
<feature type="transmembrane region" description="Helical" evidence="7">
    <location>
        <begin position="34"/>
        <end position="57"/>
    </location>
</feature>
<feature type="region of interest" description="Disordered" evidence="8">
    <location>
        <begin position="1"/>
        <end position="27"/>
    </location>
</feature>
<dbReference type="PROSITE" id="PS50928">
    <property type="entry name" value="ABC_TM1"/>
    <property type="match status" value="1"/>
</dbReference>
<dbReference type="SUPFAM" id="SSF161098">
    <property type="entry name" value="MetI-like"/>
    <property type="match status" value="1"/>
</dbReference>
<dbReference type="GO" id="GO:0005886">
    <property type="term" value="C:plasma membrane"/>
    <property type="evidence" value="ECO:0007669"/>
    <property type="project" value="UniProtKB-SubCell"/>
</dbReference>
<evidence type="ECO:0000313" key="11">
    <source>
        <dbReference type="Proteomes" id="UP000540685"/>
    </source>
</evidence>
<feature type="transmembrane region" description="Helical" evidence="7">
    <location>
        <begin position="175"/>
        <end position="197"/>
    </location>
</feature>
<dbReference type="Proteomes" id="UP000540685">
    <property type="component" value="Unassembled WGS sequence"/>
</dbReference>
<proteinExistence type="inferred from homology"/>
<dbReference type="RefSeq" id="WP_221206549.1">
    <property type="nucleotide sequence ID" value="NZ_JACHMP010000001.1"/>
</dbReference>
<keyword evidence="6 7" id="KW-0472">Membrane</keyword>
<keyword evidence="3" id="KW-1003">Cell membrane</keyword>
<keyword evidence="5 7" id="KW-1133">Transmembrane helix</keyword>
<comment type="caution">
    <text evidence="10">The sequence shown here is derived from an EMBL/GenBank/DDBJ whole genome shotgun (WGS) entry which is preliminary data.</text>
</comment>
<evidence type="ECO:0000256" key="4">
    <source>
        <dbReference type="ARBA" id="ARBA00022692"/>
    </source>
</evidence>
<accession>A0A7W9IMH7</accession>
<evidence type="ECO:0000256" key="1">
    <source>
        <dbReference type="ARBA" id="ARBA00004651"/>
    </source>
</evidence>
<feature type="transmembrane region" description="Helical" evidence="7">
    <location>
        <begin position="230"/>
        <end position="247"/>
    </location>
</feature>
<dbReference type="InterPro" id="IPR035906">
    <property type="entry name" value="MetI-like_sf"/>
</dbReference>
<evidence type="ECO:0000256" key="7">
    <source>
        <dbReference type="RuleBase" id="RU363032"/>
    </source>
</evidence>
<gene>
    <name evidence="10" type="ORF">F4562_006147</name>
</gene>